<dbReference type="EMBL" id="FRCP01000010">
    <property type="protein sequence ID" value="SHM45512.1"/>
    <property type="molecule type" value="Genomic_DNA"/>
</dbReference>
<organism evidence="1 2">
    <name type="scientific">Anaerosporobacter mobilis DSM 15930</name>
    <dbReference type="NCBI Taxonomy" id="1120996"/>
    <lineage>
        <taxon>Bacteria</taxon>
        <taxon>Bacillati</taxon>
        <taxon>Bacillota</taxon>
        <taxon>Clostridia</taxon>
        <taxon>Lachnospirales</taxon>
        <taxon>Lachnospiraceae</taxon>
        <taxon>Anaerosporobacter</taxon>
    </lineage>
</organism>
<dbReference type="AlphaFoldDB" id="A0A1M7IXS6"/>
<evidence type="ECO:0000313" key="2">
    <source>
        <dbReference type="Proteomes" id="UP000184038"/>
    </source>
</evidence>
<reference evidence="1 2" key="1">
    <citation type="submission" date="2016-11" db="EMBL/GenBank/DDBJ databases">
        <authorList>
            <person name="Jaros S."/>
            <person name="Januszkiewicz K."/>
            <person name="Wedrychowicz H."/>
        </authorList>
    </citation>
    <scope>NUCLEOTIDE SEQUENCE [LARGE SCALE GENOMIC DNA]</scope>
    <source>
        <strain evidence="1 2">DSM 15930</strain>
    </source>
</reference>
<sequence>MKKTNSGTKQMMDMQNKIAVSTEELQLLLSCGRKTAIKIGHSAEARIDWGKRVLWNVNRVKGYMDEISE</sequence>
<dbReference type="Proteomes" id="UP000184038">
    <property type="component" value="Unassembled WGS sequence"/>
</dbReference>
<proteinExistence type="predicted"/>
<dbReference type="STRING" id="1120996.SAMN02746066_02017"/>
<name>A0A1M7IXS6_9FIRM</name>
<keyword evidence="2" id="KW-1185">Reference proteome</keyword>
<gene>
    <name evidence="1" type="ORF">SAMN02746066_02017</name>
</gene>
<dbReference type="RefSeq" id="WP_242952522.1">
    <property type="nucleotide sequence ID" value="NZ_FRCP01000010.1"/>
</dbReference>
<evidence type="ECO:0000313" key="1">
    <source>
        <dbReference type="EMBL" id="SHM45512.1"/>
    </source>
</evidence>
<accession>A0A1M7IXS6</accession>
<protein>
    <submittedName>
        <fullName evidence="1">Uncharacterized protein</fullName>
    </submittedName>
</protein>